<comment type="caution">
    <text evidence="1">The sequence shown here is derived from an EMBL/GenBank/DDBJ whole genome shotgun (WGS) entry which is preliminary data.</text>
</comment>
<evidence type="ECO:0000313" key="1">
    <source>
        <dbReference type="EMBL" id="CAG8799377.1"/>
    </source>
</evidence>
<name>A0ACA9RMF3_9GLOM</name>
<sequence>MAFELLNLNNCSDESANNSTYNNNNDDNDFFSQLKTTSRQTLKLIELDEVIYYLALDSIELDEDPIK</sequence>
<keyword evidence="2" id="KW-1185">Reference proteome</keyword>
<organism evidence="1 2">
    <name type="scientific">Racocetra persica</name>
    <dbReference type="NCBI Taxonomy" id="160502"/>
    <lineage>
        <taxon>Eukaryota</taxon>
        <taxon>Fungi</taxon>
        <taxon>Fungi incertae sedis</taxon>
        <taxon>Mucoromycota</taxon>
        <taxon>Glomeromycotina</taxon>
        <taxon>Glomeromycetes</taxon>
        <taxon>Diversisporales</taxon>
        <taxon>Gigasporaceae</taxon>
        <taxon>Racocetra</taxon>
    </lineage>
</organism>
<evidence type="ECO:0000313" key="2">
    <source>
        <dbReference type="Proteomes" id="UP000789920"/>
    </source>
</evidence>
<protein>
    <submittedName>
        <fullName evidence="1">4160_t:CDS:1</fullName>
    </submittedName>
</protein>
<accession>A0ACA9RMF3</accession>
<proteinExistence type="predicted"/>
<reference evidence="1" key="1">
    <citation type="submission" date="2021-06" db="EMBL/GenBank/DDBJ databases">
        <authorList>
            <person name="Kallberg Y."/>
            <person name="Tangrot J."/>
            <person name="Rosling A."/>
        </authorList>
    </citation>
    <scope>NUCLEOTIDE SEQUENCE</scope>
    <source>
        <strain evidence="1">MA461A</strain>
    </source>
</reference>
<dbReference type="Proteomes" id="UP000789920">
    <property type="component" value="Unassembled WGS sequence"/>
</dbReference>
<gene>
    <name evidence="1" type="ORF">RPERSI_LOCUS20707</name>
</gene>
<dbReference type="EMBL" id="CAJVQC010059053">
    <property type="protein sequence ID" value="CAG8799377.1"/>
    <property type="molecule type" value="Genomic_DNA"/>
</dbReference>
<feature type="non-terminal residue" evidence="1">
    <location>
        <position position="67"/>
    </location>
</feature>